<reference evidence="7 8" key="1">
    <citation type="submission" date="2018-11" db="EMBL/GenBank/DDBJ databases">
        <title>Gemmobacter sp. nov., YIM 102744-1 draft genome.</title>
        <authorList>
            <person name="Li G."/>
            <person name="Jiang Y."/>
        </authorList>
    </citation>
    <scope>NUCLEOTIDE SEQUENCE [LARGE SCALE GENOMIC DNA]</scope>
    <source>
        <strain evidence="7 8">YIM 102744-1</strain>
    </source>
</reference>
<evidence type="ECO:0000256" key="5">
    <source>
        <dbReference type="SAM" id="SignalP"/>
    </source>
</evidence>
<dbReference type="Proteomes" id="UP000282125">
    <property type="component" value="Unassembled WGS sequence"/>
</dbReference>
<feature type="signal peptide" evidence="5">
    <location>
        <begin position="1"/>
        <end position="23"/>
    </location>
</feature>
<dbReference type="GO" id="GO:0009055">
    <property type="term" value="F:electron transfer activity"/>
    <property type="evidence" value="ECO:0007669"/>
    <property type="project" value="InterPro"/>
</dbReference>
<accession>A0A3P3D797</accession>
<dbReference type="GO" id="GO:0046872">
    <property type="term" value="F:metal ion binding"/>
    <property type="evidence" value="ECO:0007669"/>
    <property type="project" value="UniProtKB-KW"/>
</dbReference>
<keyword evidence="1 4" id="KW-0349">Heme</keyword>
<keyword evidence="5" id="KW-0732">Signal</keyword>
<gene>
    <name evidence="7" type="ORF">EG244_17135</name>
</gene>
<dbReference type="Gene3D" id="1.10.760.10">
    <property type="entry name" value="Cytochrome c-like domain"/>
    <property type="match status" value="1"/>
</dbReference>
<evidence type="ECO:0000259" key="6">
    <source>
        <dbReference type="PROSITE" id="PS51007"/>
    </source>
</evidence>
<organism evidence="7 8">
    <name type="scientific">Falsigemmobacter faecalis</name>
    <dbReference type="NCBI Taxonomy" id="2488730"/>
    <lineage>
        <taxon>Bacteria</taxon>
        <taxon>Pseudomonadati</taxon>
        <taxon>Pseudomonadota</taxon>
        <taxon>Alphaproteobacteria</taxon>
        <taxon>Rhodobacterales</taxon>
        <taxon>Paracoccaceae</taxon>
        <taxon>Falsigemmobacter</taxon>
    </lineage>
</organism>
<proteinExistence type="predicted"/>
<dbReference type="Pfam" id="PF13442">
    <property type="entry name" value="Cytochrome_CBB3"/>
    <property type="match status" value="1"/>
</dbReference>
<dbReference type="GO" id="GO:0020037">
    <property type="term" value="F:heme binding"/>
    <property type="evidence" value="ECO:0007669"/>
    <property type="project" value="InterPro"/>
</dbReference>
<evidence type="ECO:0000256" key="2">
    <source>
        <dbReference type="ARBA" id="ARBA00022723"/>
    </source>
</evidence>
<dbReference type="RefSeq" id="WP_124966400.1">
    <property type="nucleotide sequence ID" value="NZ_RRAZ01000035.1"/>
</dbReference>
<keyword evidence="8" id="KW-1185">Reference proteome</keyword>
<evidence type="ECO:0000313" key="7">
    <source>
        <dbReference type="EMBL" id="RRH70215.1"/>
    </source>
</evidence>
<dbReference type="InterPro" id="IPR036909">
    <property type="entry name" value="Cyt_c-like_dom_sf"/>
</dbReference>
<dbReference type="AlphaFoldDB" id="A0A3P3D797"/>
<evidence type="ECO:0000256" key="4">
    <source>
        <dbReference type="PROSITE-ProRule" id="PRU00433"/>
    </source>
</evidence>
<evidence type="ECO:0000256" key="1">
    <source>
        <dbReference type="ARBA" id="ARBA00022617"/>
    </source>
</evidence>
<keyword evidence="2 4" id="KW-0479">Metal-binding</keyword>
<dbReference type="OrthoDB" id="9808312at2"/>
<evidence type="ECO:0000256" key="3">
    <source>
        <dbReference type="ARBA" id="ARBA00023004"/>
    </source>
</evidence>
<dbReference type="SUPFAM" id="SSF46626">
    <property type="entry name" value="Cytochrome c"/>
    <property type="match status" value="1"/>
</dbReference>
<sequence>MKATMLRLAAVAAVALSAQAAVAETITERLDDRNYFADGKDAWDKVCARCHTTVDGKTDQSVGPDLSQIEYDADTLKHFVRNGHLAMPAFSASHISDATIVEIADYMAKNIYKGE</sequence>
<feature type="domain" description="Cytochrome c" evidence="6">
    <location>
        <begin position="34"/>
        <end position="111"/>
    </location>
</feature>
<comment type="caution">
    <text evidence="7">The sequence shown here is derived from an EMBL/GenBank/DDBJ whole genome shotgun (WGS) entry which is preliminary data.</text>
</comment>
<feature type="chain" id="PRO_5018337212" evidence="5">
    <location>
        <begin position="24"/>
        <end position="115"/>
    </location>
</feature>
<dbReference type="PROSITE" id="PS51007">
    <property type="entry name" value="CYTC"/>
    <property type="match status" value="1"/>
</dbReference>
<protein>
    <submittedName>
        <fullName evidence="7">Cytochrome c</fullName>
    </submittedName>
</protein>
<name>A0A3P3D797_9RHOB</name>
<evidence type="ECO:0000313" key="8">
    <source>
        <dbReference type="Proteomes" id="UP000282125"/>
    </source>
</evidence>
<keyword evidence="3 4" id="KW-0408">Iron</keyword>
<dbReference type="EMBL" id="RRAZ01000035">
    <property type="protein sequence ID" value="RRH70215.1"/>
    <property type="molecule type" value="Genomic_DNA"/>
</dbReference>
<dbReference type="InterPro" id="IPR009056">
    <property type="entry name" value="Cyt_c-like_dom"/>
</dbReference>